<reference evidence="3" key="1">
    <citation type="submission" date="2023-09" db="EMBL/GenBank/DDBJ databases">
        <title>Arcobacter tbilisiensis sp. nov. isolated from chicken meat in Tbilisi, Georgia.</title>
        <authorList>
            <person name="Matthias R."/>
            <person name="Zautner A.E."/>
        </authorList>
    </citation>
    <scope>NUCLEOTIDE SEQUENCE</scope>
    <source>
        <strain evidence="4">LEO 70</strain>
        <strain evidence="3">LEO 79</strain>
        <strain evidence="2">LEO 99</strain>
    </source>
</reference>
<dbReference type="EMBL" id="CP134850">
    <property type="protein sequence ID" value="WNL21424.1"/>
    <property type="molecule type" value="Genomic_DNA"/>
</dbReference>
<evidence type="ECO:0000313" key="4">
    <source>
        <dbReference type="EMBL" id="WNL24576.1"/>
    </source>
</evidence>
<evidence type="ECO:0000313" key="1">
    <source>
        <dbReference type="EMBL" id="WNL14832.1"/>
    </source>
</evidence>
<proteinExistence type="predicted"/>
<dbReference type="EMBL" id="CP134852">
    <property type="protein sequence ID" value="WNL24576.1"/>
    <property type="molecule type" value="Genomic_DNA"/>
</dbReference>
<dbReference type="AlphaFoldDB" id="A0AA96I8L5"/>
<dbReference type="EMBL" id="CP134849">
    <property type="protein sequence ID" value="WNL19285.1"/>
    <property type="molecule type" value="Genomic_DNA"/>
</dbReference>
<accession>A0AA96I8L5</accession>
<organism evidence="3">
    <name type="scientific">Arcobacter sp. AZ-2023</name>
    <dbReference type="NCBI Taxonomy" id="3074453"/>
    <lineage>
        <taxon>Bacteria</taxon>
        <taxon>Pseudomonadati</taxon>
        <taxon>Campylobacterota</taxon>
        <taxon>Epsilonproteobacteria</taxon>
        <taxon>Campylobacterales</taxon>
        <taxon>Arcobacteraceae</taxon>
        <taxon>Arcobacter</taxon>
    </lineage>
</organism>
<protein>
    <submittedName>
        <fullName evidence="3">Uncharacterized protein</fullName>
    </submittedName>
</protein>
<sequence length="543" mass="64268">MKLNKELLEDFDYNEKYNGFHEALGLYDTMQFVLRLRTDIHKKVNLLATGIVKNEIDFDNLQAYSTYLHETIHWWQHIGSTSGLILSLSYPAQTHLNHPFFKDFIKNTGKIKSIEKYNRLYATEFEHNLQNKEFNTINIILNNFFDIEFFKQITINPKLINKINDNKYFESIGHSFYITYSAFINVLASCFDNNFSFLPNLEKWEKEFSKLKKNKIQGHYYGSDINIAPFGLKEIYEGQARFTQIQFLYFASNKNLTWDDFKNLGMLSGVYFEAFEYFLEILKENIPETIDNPLVGLFLLVCDISINPGEGFPNEIQDFEQFINNIDPGIRFIRLCETIKKDFPEVKYQIIDYSSAEYFSISLKLCNSINIPTPMEISEKINTWSSSIESIIKLMEEEKEFTFDEGNFPIRLIFSRFIKFQQDKLKNPAFFCWSGIYTTVYNDTQLEKLFKEHEALFIDGIDGDIYPRLLPNKSELNISNTMNKFYSWITLYDLTRQWIIKEGEFKYDYLWLTSKLPQNEIEKWAKEPFKLLFKCSPDEFTSI</sequence>
<reference evidence="1" key="2">
    <citation type="submission" date="2023-09" db="EMBL/GenBank/DDBJ databases">
        <title>Characterization of Arcobacter Isolates from Retail Chicken Sold in Supermarkets in Tbilisi, Georgia.</title>
        <authorList>
            <person name="Matthias R."/>
            <person name="Zautner A.E."/>
        </authorList>
    </citation>
    <scope>NUCLEOTIDE SEQUENCE</scope>
    <source>
        <strain evidence="1">LEO 108</strain>
    </source>
</reference>
<name>A0AA96I8L5_9BACT</name>
<evidence type="ECO:0000313" key="2">
    <source>
        <dbReference type="EMBL" id="WNL19285.1"/>
    </source>
</evidence>
<evidence type="ECO:0000313" key="3">
    <source>
        <dbReference type="EMBL" id="WNL21424.1"/>
    </source>
</evidence>
<gene>
    <name evidence="1" type="ORF">RJG51_01265</name>
    <name evidence="2" type="ORF">RJG53_00790</name>
    <name evidence="3" type="ORF">RJG56_00635</name>
    <name evidence="4" type="ORF">RJG57_05845</name>
</gene>
<dbReference type="EMBL" id="CP134845">
    <property type="protein sequence ID" value="WNL14832.1"/>
    <property type="molecule type" value="Genomic_DNA"/>
</dbReference>